<evidence type="ECO:0000313" key="1">
    <source>
        <dbReference type="EMBL" id="CAH1400170.1"/>
    </source>
</evidence>
<protein>
    <submittedName>
        <fullName evidence="1">Uncharacterized protein</fullName>
    </submittedName>
</protein>
<evidence type="ECO:0000313" key="2">
    <source>
        <dbReference type="Proteomes" id="UP001152798"/>
    </source>
</evidence>
<sequence length="101" mass="11127">MAANAGNLQIFLRVEDFSSKNSHEIGERSIYRPLCGYIPFHEDRSPSPAAAPLHCEEMNAIPAGTVRTAGTRRKNGAKGERARSARGEFVHTRAVLSHLLR</sequence>
<dbReference type="Proteomes" id="UP001152798">
    <property type="component" value="Chromosome 4"/>
</dbReference>
<name>A0A9P0HD99_NEZVI</name>
<organism evidence="1 2">
    <name type="scientific">Nezara viridula</name>
    <name type="common">Southern green stink bug</name>
    <name type="synonym">Cimex viridulus</name>
    <dbReference type="NCBI Taxonomy" id="85310"/>
    <lineage>
        <taxon>Eukaryota</taxon>
        <taxon>Metazoa</taxon>
        <taxon>Ecdysozoa</taxon>
        <taxon>Arthropoda</taxon>
        <taxon>Hexapoda</taxon>
        <taxon>Insecta</taxon>
        <taxon>Pterygota</taxon>
        <taxon>Neoptera</taxon>
        <taxon>Paraneoptera</taxon>
        <taxon>Hemiptera</taxon>
        <taxon>Heteroptera</taxon>
        <taxon>Panheteroptera</taxon>
        <taxon>Pentatomomorpha</taxon>
        <taxon>Pentatomoidea</taxon>
        <taxon>Pentatomidae</taxon>
        <taxon>Pentatominae</taxon>
        <taxon>Nezara</taxon>
    </lineage>
</organism>
<dbReference type="AlphaFoldDB" id="A0A9P0HD99"/>
<accession>A0A9P0HD99</accession>
<dbReference type="EMBL" id="OV725080">
    <property type="protein sequence ID" value="CAH1400170.1"/>
    <property type="molecule type" value="Genomic_DNA"/>
</dbReference>
<keyword evidence="2" id="KW-1185">Reference proteome</keyword>
<proteinExistence type="predicted"/>
<gene>
    <name evidence="1" type="ORF">NEZAVI_LOCUS9469</name>
</gene>
<reference evidence="1" key="1">
    <citation type="submission" date="2022-01" db="EMBL/GenBank/DDBJ databases">
        <authorList>
            <person name="King R."/>
        </authorList>
    </citation>
    <scope>NUCLEOTIDE SEQUENCE</scope>
</reference>